<accession>A0A7D4A2W3</accession>
<evidence type="ECO:0000259" key="1">
    <source>
        <dbReference type="Pfam" id="PF13349"/>
    </source>
</evidence>
<proteinExistence type="predicted"/>
<keyword evidence="2" id="KW-0449">Lipoprotein</keyword>
<evidence type="ECO:0000313" key="2">
    <source>
        <dbReference type="EMBL" id="QKG21165.1"/>
    </source>
</evidence>
<dbReference type="Gene3D" id="2.160.20.120">
    <property type="match status" value="1"/>
</dbReference>
<dbReference type="AlphaFoldDB" id="A0A7D4A2W3"/>
<sequence>MVVVPSFLGMWGRQLRRTAESATPYQHAIKELRIDAGSAEVSVGTGPDGQARVHERLIWALRKPVVKESLQGDVLTVSARCPGAGRFYYGWECGAEITVQVPAGVRVSAASGSGQITVRGVRGDLDLRTGSGEIRVAGSRGALRARVGSGTIHGTGLASPDARVTVGSGELDLRYAEPPRLVEVSATAGSLKLIVPEGARYRVEDWNGSGDAHLNQALVDGRSDRLISVRSGSGSTYLDYRDD</sequence>
<evidence type="ECO:0000313" key="3">
    <source>
        <dbReference type="Proteomes" id="UP000501240"/>
    </source>
</evidence>
<name>A0A7D4A2W3_ACTVE</name>
<gene>
    <name evidence="2" type="ORF">ACTIVE_2803</name>
</gene>
<organism evidence="2 3">
    <name type="scientific">Actinomadura verrucosospora</name>
    <dbReference type="NCBI Taxonomy" id="46165"/>
    <lineage>
        <taxon>Bacteria</taxon>
        <taxon>Bacillati</taxon>
        <taxon>Actinomycetota</taxon>
        <taxon>Actinomycetes</taxon>
        <taxon>Streptosporangiales</taxon>
        <taxon>Thermomonosporaceae</taxon>
        <taxon>Actinomadura</taxon>
    </lineage>
</organism>
<reference evidence="2 3" key="1">
    <citation type="submission" date="2020-05" db="EMBL/GenBank/DDBJ databases">
        <title>Actinomadura verrucosospora NRRL-B18236 (PFL_A860) Genome sequencing and assembly.</title>
        <authorList>
            <person name="Samborskyy M."/>
        </authorList>
    </citation>
    <scope>NUCLEOTIDE SEQUENCE [LARGE SCALE GENOMIC DNA]</scope>
    <source>
        <strain evidence="2 3">NRRL:B18236</strain>
    </source>
</reference>
<feature type="domain" description="DUF4097" evidence="1">
    <location>
        <begin position="107"/>
        <end position="235"/>
    </location>
</feature>
<dbReference type="Pfam" id="PF13349">
    <property type="entry name" value="DUF4097"/>
    <property type="match status" value="1"/>
</dbReference>
<protein>
    <submittedName>
        <fullName evidence="2">Lipoprotein</fullName>
    </submittedName>
</protein>
<dbReference type="InterPro" id="IPR025164">
    <property type="entry name" value="Toastrack_DUF4097"/>
</dbReference>
<dbReference type="Proteomes" id="UP000501240">
    <property type="component" value="Chromosome"/>
</dbReference>
<dbReference type="EMBL" id="CP053892">
    <property type="protein sequence ID" value="QKG21165.1"/>
    <property type="molecule type" value="Genomic_DNA"/>
</dbReference>
<keyword evidence="3" id="KW-1185">Reference proteome</keyword>